<reference evidence="2 3" key="1">
    <citation type="submission" date="2015-12" db="EMBL/GenBank/DDBJ databases">
        <title>The genome of Folsomia candida.</title>
        <authorList>
            <person name="Faddeeva A."/>
            <person name="Derks M.F."/>
            <person name="Anvar Y."/>
            <person name="Smit S."/>
            <person name="Van Straalen N."/>
            <person name="Roelofs D."/>
        </authorList>
    </citation>
    <scope>NUCLEOTIDE SEQUENCE [LARGE SCALE GENOMIC DNA]</scope>
    <source>
        <strain evidence="2 3">VU population</strain>
        <tissue evidence="2">Whole body</tissue>
    </source>
</reference>
<dbReference type="PANTHER" id="PTHR36694">
    <property type="entry name" value="PASIFLORA 1, ISOFORM A-RELATED"/>
    <property type="match status" value="1"/>
</dbReference>
<keyword evidence="1" id="KW-1133">Transmembrane helix</keyword>
<feature type="transmembrane region" description="Helical" evidence="1">
    <location>
        <begin position="113"/>
        <end position="132"/>
    </location>
</feature>
<feature type="transmembrane region" description="Helical" evidence="1">
    <location>
        <begin position="172"/>
        <end position="195"/>
    </location>
</feature>
<protein>
    <submittedName>
        <fullName evidence="2">Uncharacterized protein</fullName>
    </submittedName>
</protein>
<dbReference type="AlphaFoldDB" id="A0A226D9L3"/>
<keyword evidence="1" id="KW-0472">Membrane</keyword>
<dbReference type="OrthoDB" id="7457895at2759"/>
<organism evidence="2 3">
    <name type="scientific">Folsomia candida</name>
    <name type="common">Springtail</name>
    <dbReference type="NCBI Taxonomy" id="158441"/>
    <lineage>
        <taxon>Eukaryota</taxon>
        <taxon>Metazoa</taxon>
        <taxon>Ecdysozoa</taxon>
        <taxon>Arthropoda</taxon>
        <taxon>Hexapoda</taxon>
        <taxon>Collembola</taxon>
        <taxon>Entomobryomorpha</taxon>
        <taxon>Isotomoidea</taxon>
        <taxon>Isotomidae</taxon>
        <taxon>Proisotominae</taxon>
        <taxon>Folsomia</taxon>
    </lineage>
</organism>
<accession>A0A226D9L3</accession>
<feature type="transmembrane region" description="Helical" evidence="1">
    <location>
        <begin position="20"/>
        <end position="41"/>
    </location>
</feature>
<keyword evidence="1" id="KW-0812">Transmembrane</keyword>
<sequence length="215" mass="24107">MGDVYIFVTIALRDGLPLVGFLIMAKLGVFLAIQINFVVVVRRFVAELKGDCKSVQEKWQALYALSILANSSKIIDLLDNSNSNDTTDAGHPLISHHDKTNIVFNVQMAQHSIRIIAAGVSLIFTCVMLHGYRKRNHRLIKPWLIWSYVLILVGMTASVVTFGTMTLNGLPLVGFCTLVIFGSFLAMQIYFVVVVRRFVDELKSEEMSGHQNYKI</sequence>
<dbReference type="InterPro" id="IPR031720">
    <property type="entry name" value="DUF4728"/>
</dbReference>
<gene>
    <name evidence="2" type="ORF">Fcan01_23111</name>
</gene>
<dbReference type="Proteomes" id="UP000198287">
    <property type="component" value="Unassembled WGS sequence"/>
</dbReference>
<evidence type="ECO:0000313" key="3">
    <source>
        <dbReference type="Proteomes" id="UP000198287"/>
    </source>
</evidence>
<name>A0A226D9L3_FOLCA</name>
<dbReference type="Pfam" id="PF15860">
    <property type="entry name" value="DUF4728"/>
    <property type="match status" value="1"/>
</dbReference>
<evidence type="ECO:0000313" key="2">
    <source>
        <dbReference type="EMBL" id="OXA41899.1"/>
    </source>
</evidence>
<comment type="caution">
    <text evidence="2">The sequence shown here is derived from an EMBL/GenBank/DDBJ whole genome shotgun (WGS) entry which is preliminary data.</text>
</comment>
<proteinExistence type="predicted"/>
<dbReference type="EMBL" id="LNIX01000027">
    <property type="protein sequence ID" value="OXA41899.1"/>
    <property type="molecule type" value="Genomic_DNA"/>
</dbReference>
<dbReference type="PANTHER" id="PTHR36694:SF11">
    <property type="entry name" value="LP21121P-RELATED"/>
    <property type="match status" value="1"/>
</dbReference>
<feature type="transmembrane region" description="Helical" evidence="1">
    <location>
        <begin position="144"/>
        <end position="166"/>
    </location>
</feature>
<evidence type="ECO:0000256" key="1">
    <source>
        <dbReference type="SAM" id="Phobius"/>
    </source>
</evidence>
<keyword evidence="3" id="KW-1185">Reference proteome</keyword>